<dbReference type="Gene3D" id="3.40.50.720">
    <property type="entry name" value="NAD(P)-binding Rossmann-like Domain"/>
    <property type="match status" value="2"/>
</dbReference>
<dbReference type="Proteomes" id="UP000004946">
    <property type="component" value="Chromosome"/>
</dbReference>
<evidence type="ECO:0000313" key="9">
    <source>
        <dbReference type="Proteomes" id="UP000004946"/>
    </source>
</evidence>
<evidence type="ECO:0000256" key="5">
    <source>
        <dbReference type="SAM" id="MobiDB-lite"/>
    </source>
</evidence>
<dbReference type="InterPro" id="IPR006140">
    <property type="entry name" value="D-isomer_DH_NAD-bd"/>
</dbReference>
<evidence type="ECO:0000259" key="7">
    <source>
        <dbReference type="Pfam" id="PF02826"/>
    </source>
</evidence>
<gene>
    <name evidence="8" type="primary">pdxB</name>
    <name evidence="8" type="ORF">HMPREF0620_1035</name>
</gene>
<proteinExistence type="inferred from homology"/>
<keyword evidence="9" id="KW-1185">Reference proteome</keyword>
<evidence type="ECO:0000256" key="4">
    <source>
        <dbReference type="RuleBase" id="RU003719"/>
    </source>
</evidence>
<dbReference type="PANTHER" id="PTHR43333:SF1">
    <property type="entry name" value="D-ISOMER SPECIFIC 2-HYDROXYACID DEHYDROGENASE NAD-BINDING DOMAIN-CONTAINING PROTEIN"/>
    <property type="match status" value="1"/>
</dbReference>
<feature type="domain" description="D-isomer specific 2-hydroxyacid dehydrogenase NAD-binding" evidence="7">
    <location>
        <begin position="154"/>
        <end position="330"/>
    </location>
</feature>
<comment type="caution">
    <text evidence="8">The sequence shown here is derived from an EMBL/GenBank/DDBJ whole genome shotgun (WGS) entry which is preliminary data.</text>
</comment>
<dbReference type="PANTHER" id="PTHR43333">
    <property type="entry name" value="2-HACID_DH_C DOMAIN-CONTAINING PROTEIN"/>
    <property type="match status" value="1"/>
</dbReference>
<dbReference type="InterPro" id="IPR036291">
    <property type="entry name" value="NAD(P)-bd_dom_sf"/>
</dbReference>
<protein>
    <submittedName>
        <fullName evidence="8">4-phosphoerythronate dehydrogenase</fullName>
        <ecNumber evidence="8">1.1.1.290</ecNumber>
    </submittedName>
</protein>
<feature type="compositionally biased region" description="Basic and acidic residues" evidence="5">
    <location>
        <begin position="30"/>
        <end position="50"/>
    </location>
</feature>
<keyword evidence="3" id="KW-0520">NAD</keyword>
<organism evidence="8 9">
    <name type="scientific">Parascardovia denticolens DSM 10105 = JCM 12538</name>
    <dbReference type="NCBI Taxonomy" id="864564"/>
    <lineage>
        <taxon>Bacteria</taxon>
        <taxon>Bacillati</taxon>
        <taxon>Actinomycetota</taxon>
        <taxon>Actinomycetes</taxon>
        <taxon>Bifidobacteriales</taxon>
        <taxon>Bifidobacteriaceae</taxon>
        <taxon>Parascardovia</taxon>
    </lineage>
</organism>
<sequence>MTTIVSFVSLKPALLQDLRRAIPDLDFRYLGDGGGRKDRRENHKEGRGESQEEAVSQADIIFGWSPLVERVLRQGRTDEQGKAAQGKARQGKADEQGTAGEQGKVGPGNPPLKWIQTWSAGVDYLPLDLLKELDIVVTTSSGANAPSIAQQTLACLLSWTRCLPQLAQAQARKEWITLHGYGEATGKTLLILGTGHIGRTLASYCLALGMRVVGANWSGHPQPPFERTISIQDADSLQAAVASADFVVNALPLTQETYHLADEGFLGWMKASAYYVNVGRGKTTDTEALRLALEEGRLAGAALDVFEEEPLPAVSPLWGTRNLIITPHTAGLAEDYNRRTVAIFLENWASLQAGHGLRRNLVDFRRQY</sequence>
<dbReference type="AlphaFoldDB" id="E6JZI4"/>
<dbReference type="GO" id="GO:0033711">
    <property type="term" value="F:4-phosphoerythronate dehydrogenase activity"/>
    <property type="evidence" value="ECO:0007669"/>
    <property type="project" value="UniProtKB-EC"/>
</dbReference>
<dbReference type="eggNOG" id="COG0111">
    <property type="taxonomic scope" value="Bacteria"/>
</dbReference>
<evidence type="ECO:0000256" key="2">
    <source>
        <dbReference type="ARBA" id="ARBA00023002"/>
    </source>
</evidence>
<comment type="similarity">
    <text evidence="1 4">Belongs to the D-isomer specific 2-hydroxyacid dehydrogenase family.</text>
</comment>
<reference evidence="8 9" key="1">
    <citation type="submission" date="2010-12" db="EMBL/GenBank/DDBJ databases">
        <authorList>
            <person name="Muzny D."/>
            <person name="Qin X."/>
            <person name="Buhay C."/>
            <person name="Dugan-Rocha S."/>
            <person name="Ding Y."/>
            <person name="Chen G."/>
            <person name="Hawes A."/>
            <person name="Holder M."/>
            <person name="Jhangiani S."/>
            <person name="Johnson A."/>
            <person name="Khan Z."/>
            <person name="Li Z."/>
            <person name="Liu W."/>
            <person name="Liu X."/>
            <person name="Perez L."/>
            <person name="Shen H."/>
            <person name="Wang Q."/>
            <person name="Watt J."/>
            <person name="Xi L."/>
            <person name="Xin Y."/>
            <person name="Zhou J."/>
            <person name="Deng J."/>
            <person name="Jiang H."/>
            <person name="Liu Y."/>
            <person name="Qu J."/>
            <person name="Song X.-Z."/>
            <person name="Zhang L."/>
            <person name="Villasana D."/>
            <person name="Johnson A."/>
            <person name="Liu J."/>
            <person name="Liyanage D."/>
            <person name="Lorensuhewa L."/>
            <person name="Robinson T."/>
            <person name="Song A."/>
            <person name="Song B.-B."/>
            <person name="Dinh H."/>
            <person name="Thornton R."/>
            <person name="Coyle M."/>
            <person name="Francisco L."/>
            <person name="Jackson L."/>
            <person name="Javaid M."/>
            <person name="Korchina V."/>
            <person name="Kovar C."/>
            <person name="Mata R."/>
            <person name="Mathew T."/>
            <person name="Ngo R."/>
            <person name="Nguyen L."/>
            <person name="Nguyen N."/>
            <person name="Okwuonu G."/>
            <person name="Ongeri F."/>
            <person name="Pham C."/>
            <person name="Simmons D."/>
            <person name="Wilczek-Boney K."/>
            <person name="Hale W."/>
            <person name="Jakkamsetti A."/>
            <person name="Pham P."/>
            <person name="Ruth R."/>
            <person name="San Lucas F."/>
            <person name="Warren J."/>
            <person name="Zhang J."/>
            <person name="Zhao Z."/>
            <person name="Zhou C."/>
            <person name="Zhu D."/>
            <person name="Lee S."/>
            <person name="Bess C."/>
            <person name="Blankenburg K."/>
            <person name="Forbes L."/>
            <person name="Fu Q."/>
            <person name="Gubbala S."/>
            <person name="Hirani K."/>
            <person name="Jayaseelan J.C."/>
            <person name="Lara F."/>
            <person name="Munidasa M."/>
            <person name="Palculict T."/>
            <person name="Patil S."/>
            <person name="Pu L.-L."/>
            <person name="Saada N."/>
            <person name="Tang L."/>
            <person name="Weissenberger G."/>
            <person name="Zhu Y."/>
            <person name="Hemphill L."/>
            <person name="Shang Y."/>
            <person name="Youmans B."/>
            <person name="Ayvaz T."/>
            <person name="Ross M."/>
            <person name="Santibanez J."/>
            <person name="Aqrawi P."/>
            <person name="Gross S."/>
            <person name="Joshi V."/>
            <person name="Fowler G."/>
            <person name="Nazareth L."/>
            <person name="Reid J."/>
            <person name="Worley K."/>
            <person name="Petrosino J."/>
            <person name="Highlander S."/>
            <person name="Gibbs R."/>
        </authorList>
    </citation>
    <scope>NUCLEOTIDE SEQUENCE [LARGE SCALE GENOMIC DNA]</scope>
    <source>
        <strain evidence="8 9">DSM 10105</strain>
    </source>
</reference>
<dbReference type="Pfam" id="PF00389">
    <property type="entry name" value="2-Hacid_dh"/>
    <property type="match status" value="1"/>
</dbReference>
<feature type="region of interest" description="Disordered" evidence="5">
    <location>
        <begin position="30"/>
        <end position="54"/>
    </location>
</feature>
<dbReference type="Pfam" id="PF02826">
    <property type="entry name" value="2-Hacid_dh_C"/>
    <property type="match status" value="1"/>
</dbReference>
<dbReference type="HOGENOM" id="CLU_751933_0_0_11"/>
<evidence type="ECO:0000256" key="1">
    <source>
        <dbReference type="ARBA" id="ARBA00005854"/>
    </source>
</evidence>
<dbReference type="SUPFAM" id="SSF52283">
    <property type="entry name" value="Formate/glycerate dehydrogenase catalytic domain-like"/>
    <property type="match status" value="1"/>
</dbReference>
<evidence type="ECO:0000259" key="6">
    <source>
        <dbReference type="Pfam" id="PF00389"/>
    </source>
</evidence>
<feature type="region of interest" description="Disordered" evidence="5">
    <location>
        <begin position="77"/>
        <end position="110"/>
    </location>
</feature>
<dbReference type="EMBL" id="AEON01000001">
    <property type="protein sequence ID" value="EFT84030.1"/>
    <property type="molecule type" value="Genomic_DNA"/>
</dbReference>
<dbReference type="RefSeq" id="WP_006290509.1">
    <property type="nucleotide sequence ID" value="NZ_AP012333.1"/>
</dbReference>
<dbReference type="SUPFAM" id="SSF51735">
    <property type="entry name" value="NAD(P)-binding Rossmann-fold domains"/>
    <property type="match status" value="1"/>
</dbReference>
<evidence type="ECO:0000256" key="3">
    <source>
        <dbReference type="ARBA" id="ARBA00023027"/>
    </source>
</evidence>
<name>E6JZI4_PARDN</name>
<dbReference type="PATRIC" id="fig|864564.6.peg.676"/>
<keyword evidence="2 4" id="KW-0560">Oxidoreductase</keyword>
<accession>E6JZI4</accession>
<dbReference type="KEGG" id="pdo:PSDT_0612"/>
<dbReference type="EC" id="1.1.1.290" evidence="8"/>
<feature type="domain" description="D-isomer specific 2-hydroxyacid dehydrogenase catalytic" evidence="6">
    <location>
        <begin position="110"/>
        <end position="350"/>
    </location>
</feature>
<evidence type="ECO:0000313" key="8">
    <source>
        <dbReference type="EMBL" id="EFT84030.1"/>
    </source>
</evidence>
<dbReference type="InterPro" id="IPR006139">
    <property type="entry name" value="D-isomer_2_OHA_DH_cat_dom"/>
</dbReference>
<dbReference type="CDD" id="cd05300">
    <property type="entry name" value="2-Hacid_dh_1"/>
    <property type="match status" value="1"/>
</dbReference>
<dbReference type="GO" id="GO:0051287">
    <property type="term" value="F:NAD binding"/>
    <property type="evidence" value="ECO:0007669"/>
    <property type="project" value="InterPro"/>
</dbReference>